<dbReference type="eggNOG" id="ENOG502S23B">
    <property type="taxonomic scope" value="Eukaryota"/>
</dbReference>
<protein>
    <submittedName>
        <fullName evidence="3">Uncharacterized protein</fullName>
    </submittedName>
</protein>
<accession>H3GUT0</accession>
<sequence>MWLNSRDLSADDDGAATRDGVWGFAASNESASHGSIGASGSRALWNRMEPAEEEREEEALPSYLSYLQPAFRPAPTTPTTLAPPSPAFYTAKRAAPGLPTPAPPLPQPVPEVAQVARKSSELAQALEHLVLGSVQRHVGERPQVTHRCSCDAVRSQMNDMALHVQALQNQVLELAKSVEVGQNSSPNNWSANAPPFVPKQQYKQPLTATPAPLPVDAATATVLSDRISTLEGRQSAFQSQLAQIAKVLGIPTGKPGKHSPVKHLVQTLRDEVDAKVADVRADLTAEIGAVLDEAVATGKAPVGSSNDTQEALSSNVVLAALAGEHEASLARLSGSFEELLAEEARQRAALEARVRNQLAQQEEWLQQLEGAFGSPHDPEHEQEPRSKDSSSQRNVDAKLAALERKCDESRELYRRLARLLPNAARSNLQVKPGEDGDEDDGMNWPGHMLGRG</sequence>
<dbReference type="EnsemblProtists" id="Phyra81014">
    <property type="protein sequence ID" value="Phyra81014"/>
    <property type="gene ID" value="Phyra81014"/>
</dbReference>
<dbReference type="AlphaFoldDB" id="H3GUT0"/>
<evidence type="ECO:0000313" key="4">
    <source>
        <dbReference type="Proteomes" id="UP000005238"/>
    </source>
</evidence>
<feature type="region of interest" description="Disordered" evidence="2">
    <location>
        <begin position="371"/>
        <end position="395"/>
    </location>
</feature>
<proteinExistence type="predicted"/>
<dbReference type="VEuPathDB" id="FungiDB:KRP22_2030"/>
<dbReference type="VEuPathDB" id="FungiDB:KRP23_4750"/>
<name>H3GUT0_PHYRM</name>
<evidence type="ECO:0000256" key="2">
    <source>
        <dbReference type="SAM" id="MobiDB-lite"/>
    </source>
</evidence>
<evidence type="ECO:0000256" key="1">
    <source>
        <dbReference type="SAM" id="Coils"/>
    </source>
</evidence>
<dbReference type="OMA" id="NRMEPAE"/>
<dbReference type="RefSeq" id="XP_067748879.1">
    <property type="nucleotide sequence ID" value="XM_067889746.1"/>
</dbReference>
<feature type="compositionally biased region" description="Basic and acidic residues" evidence="2">
    <location>
        <begin position="376"/>
        <end position="390"/>
    </location>
</feature>
<dbReference type="Proteomes" id="UP000005238">
    <property type="component" value="Unassembled WGS sequence"/>
</dbReference>
<dbReference type="STRING" id="164328.H3GUT0"/>
<dbReference type="InParanoid" id="H3GUT0"/>
<dbReference type="HOGENOM" id="CLU_600627_0_0_1"/>
<keyword evidence="4" id="KW-1185">Reference proteome</keyword>
<feature type="coiled-coil region" evidence="1">
    <location>
        <begin position="340"/>
        <end position="367"/>
    </location>
</feature>
<reference evidence="3" key="2">
    <citation type="submission" date="2015-06" db="UniProtKB">
        <authorList>
            <consortium name="EnsemblProtists"/>
        </authorList>
    </citation>
    <scope>IDENTIFICATION</scope>
    <source>
        <strain evidence="3">Pr102</strain>
    </source>
</reference>
<organism evidence="3 4">
    <name type="scientific">Phytophthora ramorum</name>
    <name type="common">Sudden oak death agent</name>
    <dbReference type="NCBI Taxonomy" id="164328"/>
    <lineage>
        <taxon>Eukaryota</taxon>
        <taxon>Sar</taxon>
        <taxon>Stramenopiles</taxon>
        <taxon>Oomycota</taxon>
        <taxon>Peronosporomycetes</taxon>
        <taxon>Peronosporales</taxon>
        <taxon>Peronosporaceae</taxon>
        <taxon>Phytophthora</taxon>
    </lineage>
</organism>
<dbReference type="OrthoDB" id="111854at2759"/>
<reference evidence="4" key="1">
    <citation type="journal article" date="2006" name="Science">
        <title>Phytophthora genome sequences uncover evolutionary origins and mechanisms of pathogenesis.</title>
        <authorList>
            <person name="Tyler B.M."/>
            <person name="Tripathy S."/>
            <person name="Zhang X."/>
            <person name="Dehal P."/>
            <person name="Jiang R.H."/>
            <person name="Aerts A."/>
            <person name="Arredondo F.D."/>
            <person name="Baxter L."/>
            <person name="Bensasson D."/>
            <person name="Beynon J.L."/>
            <person name="Chapman J."/>
            <person name="Damasceno C.M."/>
            <person name="Dorrance A.E."/>
            <person name="Dou D."/>
            <person name="Dickerman A.W."/>
            <person name="Dubchak I.L."/>
            <person name="Garbelotto M."/>
            <person name="Gijzen M."/>
            <person name="Gordon S.G."/>
            <person name="Govers F."/>
            <person name="Grunwald N.J."/>
            <person name="Huang W."/>
            <person name="Ivors K.L."/>
            <person name="Jones R.W."/>
            <person name="Kamoun S."/>
            <person name="Krampis K."/>
            <person name="Lamour K.H."/>
            <person name="Lee M.K."/>
            <person name="McDonald W.H."/>
            <person name="Medina M."/>
            <person name="Meijer H.J."/>
            <person name="Nordberg E.K."/>
            <person name="Maclean D.J."/>
            <person name="Ospina-Giraldo M.D."/>
            <person name="Morris P.F."/>
            <person name="Phuntumart V."/>
            <person name="Putnam N.H."/>
            <person name="Rash S."/>
            <person name="Rose J.K."/>
            <person name="Sakihama Y."/>
            <person name="Salamov A.A."/>
            <person name="Savidor A."/>
            <person name="Scheuring C.F."/>
            <person name="Smith B.M."/>
            <person name="Sobral B.W."/>
            <person name="Terry A."/>
            <person name="Torto-Alalibo T.A."/>
            <person name="Win J."/>
            <person name="Xu Z."/>
            <person name="Zhang H."/>
            <person name="Grigoriev I.V."/>
            <person name="Rokhsar D.S."/>
            <person name="Boore J.L."/>
        </authorList>
    </citation>
    <scope>NUCLEOTIDE SEQUENCE [LARGE SCALE GENOMIC DNA]</scope>
    <source>
        <strain evidence="4">Pr102</strain>
    </source>
</reference>
<evidence type="ECO:0000313" key="3">
    <source>
        <dbReference type="EnsemblProtists" id="Phyra81014"/>
    </source>
</evidence>
<dbReference type="EMBL" id="DS566052">
    <property type="status" value="NOT_ANNOTATED_CDS"/>
    <property type="molecule type" value="Genomic_DNA"/>
</dbReference>
<keyword evidence="1" id="KW-0175">Coiled coil</keyword>
<dbReference type="GeneID" id="94225560"/>
<feature type="region of interest" description="Disordered" evidence="2">
    <location>
        <begin position="423"/>
        <end position="452"/>
    </location>
</feature>